<dbReference type="SUPFAM" id="SSF103481">
    <property type="entry name" value="Multidrug resistance efflux transporter EmrE"/>
    <property type="match status" value="2"/>
</dbReference>
<dbReference type="Pfam" id="PF00892">
    <property type="entry name" value="EamA"/>
    <property type="match status" value="2"/>
</dbReference>
<evidence type="ECO:0000256" key="2">
    <source>
        <dbReference type="ARBA" id="ARBA00007362"/>
    </source>
</evidence>
<feature type="transmembrane region" description="Helical" evidence="7">
    <location>
        <begin position="86"/>
        <end position="103"/>
    </location>
</feature>
<proteinExistence type="inferred from homology"/>
<feature type="transmembrane region" description="Helical" evidence="7">
    <location>
        <begin position="21"/>
        <end position="41"/>
    </location>
</feature>
<comment type="similarity">
    <text evidence="2">Belongs to the EamA transporter family.</text>
</comment>
<dbReference type="GO" id="GO:0005886">
    <property type="term" value="C:plasma membrane"/>
    <property type="evidence" value="ECO:0007669"/>
    <property type="project" value="UniProtKB-SubCell"/>
</dbReference>
<comment type="caution">
    <text evidence="9">The sequence shown here is derived from an EMBL/GenBank/DDBJ whole genome shotgun (WGS) entry which is preliminary data.</text>
</comment>
<keyword evidence="10" id="KW-1185">Reference proteome</keyword>
<keyword evidence="6 7" id="KW-0472">Membrane</keyword>
<keyword evidence="3" id="KW-1003">Cell membrane</keyword>
<evidence type="ECO:0000256" key="4">
    <source>
        <dbReference type="ARBA" id="ARBA00022692"/>
    </source>
</evidence>
<dbReference type="AlphaFoldDB" id="A0A7W5G9M5"/>
<organism evidence="9 10">
    <name type="scientific">Paenibacillus endophyticus</name>
    <dbReference type="NCBI Taxonomy" id="1294268"/>
    <lineage>
        <taxon>Bacteria</taxon>
        <taxon>Bacillati</taxon>
        <taxon>Bacillota</taxon>
        <taxon>Bacilli</taxon>
        <taxon>Bacillales</taxon>
        <taxon>Paenibacillaceae</taxon>
        <taxon>Paenibacillus</taxon>
    </lineage>
</organism>
<comment type="subcellular location">
    <subcellularLocation>
        <location evidence="1">Cell membrane</location>
        <topology evidence="1">Multi-pass membrane protein</topology>
    </subcellularLocation>
</comment>
<keyword evidence="5 7" id="KW-1133">Transmembrane helix</keyword>
<accession>A0A7W5G9M5</accession>
<feature type="transmembrane region" description="Helical" evidence="7">
    <location>
        <begin position="199"/>
        <end position="217"/>
    </location>
</feature>
<reference evidence="9 10" key="1">
    <citation type="submission" date="2020-08" db="EMBL/GenBank/DDBJ databases">
        <title>Genomic Encyclopedia of Type Strains, Phase III (KMG-III): the genomes of soil and plant-associated and newly described type strains.</title>
        <authorList>
            <person name="Whitman W."/>
        </authorList>
    </citation>
    <scope>NUCLEOTIDE SEQUENCE [LARGE SCALE GENOMIC DNA]</scope>
    <source>
        <strain evidence="9 10">CECT 8234</strain>
    </source>
</reference>
<feature type="domain" description="EamA" evidence="8">
    <location>
        <begin position="22"/>
        <end position="155"/>
    </location>
</feature>
<evidence type="ECO:0000313" key="9">
    <source>
        <dbReference type="EMBL" id="MBB3151855.1"/>
    </source>
</evidence>
<feature type="transmembrane region" description="Helical" evidence="7">
    <location>
        <begin position="292"/>
        <end position="311"/>
    </location>
</feature>
<evidence type="ECO:0000256" key="3">
    <source>
        <dbReference type="ARBA" id="ARBA00022475"/>
    </source>
</evidence>
<keyword evidence="4 7" id="KW-0812">Transmembrane</keyword>
<feature type="transmembrane region" description="Helical" evidence="7">
    <location>
        <begin position="115"/>
        <end position="132"/>
    </location>
</feature>
<feature type="transmembrane region" description="Helical" evidence="7">
    <location>
        <begin position="237"/>
        <end position="257"/>
    </location>
</feature>
<feature type="transmembrane region" description="Helical" evidence="7">
    <location>
        <begin position="139"/>
        <end position="157"/>
    </location>
</feature>
<gene>
    <name evidence="9" type="ORF">FHS16_001901</name>
</gene>
<feature type="transmembrane region" description="Helical" evidence="7">
    <location>
        <begin position="53"/>
        <end position="74"/>
    </location>
</feature>
<dbReference type="Proteomes" id="UP000518605">
    <property type="component" value="Unassembled WGS sequence"/>
</dbReference>
<evidence type="ECO:0000256" key="5">
    <source>
        <dbReference type="ARBA" id="ARBA00022989"/>
    </source>
</evidence>
<evidence type="ECO:0000259" key="8">
    <source>
        <dbReference type="Pfam" id="PF00892"/>
    </source>
</evidence>
<dbReference type="PANTHER" id="PTHR32322">
    <property type="entry name" value="INNER MEMBRANE TRANSPORTER"/>
    <property type="match status" value="1"/>
</dbReference>
<dbReference type="RefSeq" id="WP_246431672.1">
    <property type="nucleotide sequence ID" value="NZ_CBCSLB010000008.1"/>
</dbReference>
<dbReference type="EMBL" id="JACHXW010000004">
    <property type="protein sequence ID" value="MBB3151855.1"/>
    <property type="molecule type" value="Genomic_DNA"/>
</dbReference>
<evidence type="ECO:0000256" key="6">
    <source>
        <dbReference type="ARBA" id="ARBA00023136"/>
    </source>
</evidence>
<evidence type="ECO:0000256" key="1">
    <source>
        <dbReference type="ARBA" id="ARBA00004651"/>
    </source>
</evidence>
<sequence length="329" mass="35514">MEVEKKNNMVLDENFKLNGVRLAYLLAVINAVIIGISFLVVKKSLDYSSPFDTLTFRFAAAFLILIVSVALGIIKLNYRGKPLYKLLLLATMYPIGFFTFQTFGLQHATSAEGGIINAVTPVITMLFASVFLKEATTLSQKWFTLVSVSGVVFIFMMKGSNIDLSKMSGILLLLMASIVFAGYSVLARSISQHYSTTEISFFMVGIGFMSTSLITLVGHSVNDSLGSLLAPLSNGAFVLLILCLGTVQLSTALMGNFILSKLQASKAGVFINLSTVVSIAGSTFVLGEDLAWYHICGSFLIIIGVIGANLLGRKRFTQKTKAVNHANAV</sequence>
<feature type="transmembrane region" description="Helical" evidence="7">
    <location>
        <begin position="169"/>
        <end position="187"/>
    </location>
</feature>
<feature type="transmembrane region" description="Helical" evidence="7">
    <location>
        <begin position="269"/>
        <end position="286"/>
    </location>
</feature>
<dbReference type="InterPro" id="IPR037185">
    <property type="entry name" value="EmrE-like"/>
</dbReference>
<dbReference type="InterPro" id="IPR000620">
    <property type="entry name" value="EamA_dom"/>
</dbReference>
<evidence type="ECO:0000256" key="7">
    <source>
        <dbReference type="SAM" id="Phobius"/>
    </source>
</evidence>
<feature type="domain" description="EamA" evidence="8">
    <location>
        <begin position="167"/>
        <end position="308"/>
    </location>
</feature>
<dbReference type="PANTHER" id="PTHR32322:SF18">
    <property type="entry name" value="S-ADENOSYLMETHIONINE_S-ADENOSYLHOMOCYSTEINE TRANSPORTER"/>
    <property type="match status" value="1"/>
</dbReference>
<dbReference type="InterPro" id="IPR050638">
    <property type="entry name" value="AA-Vitamin_Transporters"/>
</dbReference>
<evidence type="ECO:0000313" key="10">
    <source>
        <dbReference type="Proteomes" id="UP000518605"/>
    </source>
</evidence>
<name>A0A7W5G9M5_9BACL</name>
<protein>
    <submittedName>
        <fullName evidence="9">Drug/metabolite transporter (DMT)-like permease</fullName>
    </submittedName>
</protein>